<organism evidence="4 5">
    <name type="scientific">Nitratireductor mangrovi</name>
    <dbReference type="NCBI Taxonomy" id="2599600"/>
    <lineage>
        <taxon>Bacteria</taxon>
        <taxon>Pseudomonadati</taxon>
        <taxon>Pseudomonadota</taxon>
        <taxon>Alphaproteobacteria</taxon>
        <taxon>Hyphomicrobiales</taxon>
        <taxon>Phyllobacteriaceae</taxon>
        <taxon>Nitratireductor</taxon>
    </lineage>
</organism>
<reference evidence="4" key="1">
    <citation type="submission" date="2020-04" db="EMBL/GenBank/DDBJ databases">
        <title>Nitratireductor sp. nov. isolated from mangrove soil.</title>
        <authorList>
            <person name="Ye Y."/>
        </authorList>
    </citation>
    <scope>NUCLEOTIDE SEQUENCE</scope>
    <source>
        <strain evidence="4">SY7</strain>
    </source>
</reference>
<proteinExistence type="predicted"/>
<keyword evidence="3" id="KW-0732">Signal</keyword>
<feature type="coiled-coil region" evidence="1">
    <location>
        <begin position="56"/>
        <end position="115"/>
    </location>
</feature>
<dbReference type="EMBL" id="CP042301">
    <property type="protein sequence ID" value="QDZ01939.2"/>
    <property type="molecule type" value="Genomic_DNA"/>
</dbReference>
<gene>
    <name evidence="4" type="ORF">FQ775_17005</name>
</gene>
<sequence>MAWRWLRTAHLAAMLAAMLAVPAAIDPADASSRLCRDLEARLASLGRTRSVASPQARRYEKAIRDQKSQIAKAERQKRRAGCSGSLFGRSSGNACQSIENTLDRMHSNLASLERKHAQLGGGRSGGDGGEKARLLASIRANDCRASAVAARDEPNSRNLFDELFGRREEQQRQEEEAKRRFPLSEDNRRRVVINRRGPIEILPNVTGSFRTLCVRTCDGYFFPVSFSTSARDLDRDEAACKAMCPGTEVELYLHRVPEEESEQMVSLAGVPYTELPSAFLYRDPNFSRPQNCGCNAERGFSIIAGETGRPDEGAPETVEPILPVPVARPDPASDPETLANRAGGLDREMVETLLAPPLRADETPVAADEGAEEDDGDRKVRVVGPVFLPDPEGAIDLTAPARTQAQ</sequence>
<dbReference type="KEGG" id="niy:FQ775_17005"/>
<dbReference type="InterPro" id="IPR021293">
    <property type="entry name" value="DUF2865"/>
</dbReference>
<keyword evidence="1" id="KW-0175">Coiled coil</keyword>
<keyword evidence="5" id="KW-1185">Reference proteome</keyword>
<feature type="signal peptide" evidence="3">
    <location>
        <begin position="1"/>
        <end position="23"/>
    </location>
</feature>
<protein>
    <submittedName>
        <fullName evidence="4">DUF2865 domain-containing protein</fullName>
    </submittedName>
</protein>
<name>A0A5B8L2D0_9HYPH</name>
<evidence type="ECO:0000256" key="3">
    <source>
        <dbReference type="SAM" id="SignalP"/>
    </source>
</evidence>
<feature type="region of interest" description="Disordered" evidence="2">
    <location>
        <begin position="325"/>
        <end position="406"/>
    </location>
</feature>
<accession>A0A5B8L2D0</accession>
<dbReference type="Proteomes" id="UP000321389">
    <property type="component" value="Chromosome"/>
</dbReference>
<evidence type="ECO:0000313" key="4">
    <source>
        <dbReference type="EMBL" id="QDZ01939.2"/>
    </source>
</evidence>
<evidence type="ECO:0000256" key="1">
    <source>
        <dbReference type="SAM" id="Coils"/>
    </source>
</evidence>
<dbReference type="Pfam" id="PF11064">
    <property type="entry name" value="DUF2865"/>
    <property type="match status" value="1"/>
</dbReference>
<evidence type="ECO:0000313" key="5">
    <source>
        <dbReference type="Proteomes" id="UP000321389"/>
    </source>
</evidence>
<feature type="chain" id="PRO_5026071105" evidence="3">
    <location>
        <begin position="24"/>
        <end position="406"/>
    </location>
</feature>
<dbReference type="AlphaFoldDB" id="A0A5B8L2D0"/>
<evidence type="ECO:0000256" key="2">
    <source>
        <dbReference type="SAM" id="MobiDB-lite"/>
    </source>
</evidence>
<dbReference type="RefSeq" id="WP_167812780.1">
    <property type="nucleotide sequence ID" value="NZ_CP042301.2"/>
</dbReference>